<comment type="caution">
    <text evidence="1">The sequence shown here is derived from an EMBL/GenBank/DDBJ whole genome shotgun (WGS) entry which is preliminary data.</text>
</comment>
<dbReference type="EMBL" id="QYYH01000022">
    <property type="protein sequence ID" value="RJY18446.1"/>
    <property type="molecule type" value="Genomic_DNA"/>
</dbReference>
<sequence length="392" mass="44614">MAISLLPKGLFSRENNNAKEYNMFNGLGSLSHLSNARSRSITPENFSGEAGKGGMATTGTGAIPSRELGVGWKVSPSIDLKAGETFTLADINKQGMIQHIWLTKLADVKGRDLILRMYWDDQVHPSVEVPLGDFFCNGWEHYAEVNSMPVAVLPGKSYNCFWEMPFRSRAKITLENRSTCDTQIYYQVDYSETEIDKHCAYFHASFQRQNPTEPKTDFTIVDNIEGQGHYIGTYMAWGVNSPGWWGEGEVKFYIDDDKTYPTICGTGTEDYFLGSHNYDIGVAEPGKESAYSRYNSLFAGVPQVIRPDGVYQSQTRFGMYRWHIPDPIRFKHHLKVTCQVLGWFDFANWDGDIKNRKYRPRQDDVSAVAFWYQTLPSVPFKLLQTRDELSTN</sequence>
<accession>A0A3A6U921</accession>
<dbReference type="InterPro" id="IPR021345">
    <property type="entry name" value="DUF2961"/>
</dbReference>
<name>A0A3A6U921_9GAMM</name>
<dbReference type="OrthoDB" id="2518538at2"/>
<protein>
    <submittedName>
        <fullName evidence="1">DUF2961 domain-containing protein</fullName>
    </submittedName>
</protein>
<organism evidence="1 2">
    <name type="scientific">Parashewanella spongiae</name>
    <dbReference type="NCBI Taxonomy" id="342950"/>
    <lineage>
        <taxon>Bacteria</taxon>
        <taxon>Pseudomonadati</taxon>
        <taxon>Pseudomonadota</taxon>
        <taxon>Gammaproteobacteria</taxon>
        <taxon>Alteromonadales</taxon>
        <taxon>Shewanellaceae</taxon>
        <taxon>Parashewanella</taxon>
    </lineage>
</organism>
<dbReference type="AlphaFoldDB" id="A0A3A6U921"/>
<proteinExistence type="predicted"/>
<evidence type="ECO:0000313" key="1">
    <source>
        <dbReference type="EMBL" id="RJY18446.1"/>
    </source>
</evidence>
<dbReference type="Gene3D" id="2.60.120.1390">
    <property type="match status" value="1"/>
</dbReference>
<gene>
    <name evidence="1" type="ORF">D5R81_05270</name>
</gene>
<evidence type="ECO:0000313" key="2">
    <source>
        <dbReference type="Proteomes" id="UP000273022"/>
    </source>
</evidence>
<dbReference type="Pfam" id="PF11175">
    <property type="entry name" value="DUF2961"/>
    <property type="match status" value="1"/>
</dbReference>
<reference evidence="1 2" key="1">
    <citation type="submission" date="2018-09" db="EMBL/GenBank/DDBJ databases">
        <title>Phylogeny of the Shewanellaceae, and recommendation for two new genera, Pseudoshewanella and Parashewanella.</title>
        <authorList>
            <person name="Wang G."/>
        </authorList>
    </citation>
    <scope>NUCLEOTIDE SEQUENCE [LARGE SCALE GENOMIC DNA]</scope>
    <source>
        <strain evidence="1 2">KCTC 22492</strain>
    </source>
</reference>
<dbReference type="Proteomes" id="UP000273022">
    <property type="component" value="Unassembled WGS sequence"/>
</dbReference>
<keyword evidence="2" id="KW-1185">Reference proteome</keyword>